<proteinExistence type="predicted"/>
<dbReference type="Proteomes" id="UP000295518">
    <property type="component" value="Unassembled WGS sequence"/>
</dbReference>
<organism evidence="1 2">
    <name type="scientific">Mycoplasma testudineum</name>
    <dbReference type="NCBI Taxonomy" id="244584"/>
    <lineage>
        <taxon>Bacteria</taxon>
        <taxon>Bacillati</taxon>
        <taxon>Mycoplasmatota</taxon>
        <taxon>Mollicutes</taxon>
        <taxon>Mycoplasmataceae</taxon>
        <taxon>Mycoplasma</taxon>
    </lineage>
</organism>
<name>A0A4R6IC39_9MOLU</name>
<accession>A0A4R6IC39</accession>
<reference evidence="1 2" key="1">
    <citation type="submission" date="2019-03" db="EMBL/GenBank/DDBJ databases">
        <title>Genomic Encyclopedia of Archaeal and Bacterial Type Strains, Phase II (KMG-II): from individual species to whole genera.</title>
        <authorList>
            <person name="Goeker M."/>
        </authorList>
    </citation>
    <scope>NUCLEOTIDE SEQUENCE [LARGE SCALE GENOMIC DNA]</scope>
    <source>
        <strain evidence="1 2">ATCC 700618</strain>
    </source>
</reference>
<dbReference type="RefSeq" id="WP_094254764.1">
    <property type="nucleotide sequence ID" value="NZ_NNCE01000005.1"/>
</dbReference>
<dbReference type="AlphaFoldDB" id="A0A4R6IC39"/>
<dbReference type="EMBL" id="SNWN01000013">
    <property type="protein sequence ID" value="TDO19803.1"/>
    <property type="molecule type" value="Genomic_DNA"/>
</dbReference>
<sequence>MILQILTPIEIGNKKMLEDNKINSKALIVGSEEDKYYFITLSENKTYESDLEITVGECKLYVDILHNYLITINDFHRAIIVKNHKADDIIDDENKLLIMSSLQKSLETNIDNHKLIKLIPKKHSQITSPTTI</sequence>
<keyword evidence="2" id="KW-1185">Reference proteome</keyword>
<protein>
    <submittedName>
        <fullName evidence="1">Uncharacterized protein</fullName>
    </submittedName>
</protein>
<evidence type="ECO:0000313" key="1">
    <source>
        <dbReference type="EMBL" id="TDO19803.1"/>
    </source>
</evidence>
<evidence type="ECO:0000313" key="2">
    <source>
        <dbReference type="Proteomes" id="UP000295518"/>
    </source>
</evidence>
<gene>
    <name evidence="1" type="ORF">EI74_0607</name>
</gene>
<comment type="caution">
    <text evidence="1">The sequence shown here is derived from an EMBL/GenBank/DDBJ whole genome shotgun (WGS) entry which is preliminary data.</text>
</comment>